<comment type="similarity">
    <text evidence="3">Belongs to the complex I NDUFA1 subunit family.</text>
</comment>
<evidence type="ECO:0000256" key="10">
    <source>
        <dbReference type="ARBA" id="ARBA00022989"/>
    </source>
</evidence>
<organism evidence="16 17">
    <name type="scientific">Anopheles melas</name>
    <dbReference type="NCBI Taxonomy" id="34690"/>
    <lineage>
        <taxon>Eukaryota</taxon>
        <taxon>Metazoa</taxon>
        <taxon>Ecdysozoa</taxon>
        <taxon>Arthropoda</taxon>
        <taxon>Hexapoda</taxon>
        <taxon>Insecta</taxon>
        <taxon>Pterygota</taxon>
        <taxon>Neoptera</taxon>
        <taxon>Endopterygota</taxon>
        <taxon>Diptera</taxon>
        <taxon>Nematocera</taxon>
        <taxon>Culicoidea</taxon>
        <taxon>Culicidae</taxon>
        <taxon>Anophelinae</taxon>
        <taxon>Anopheles</taxon>
    </lineage>
</organism>
<evidence type="ECO:0000256" key="3">
    <source>
        <dbReference type="ARBA" id="ARBA00009960"/>
    </source>
</evidence>
<dbReference type="STRING" id="34690.A0A182UID4"/>
<evidence type="ECO:0000256" key="7">
    <source>
        <dbReference type="ARBA" id="ARBA00022692"/>
    </source>
</evidence>
<evidence type="ECO:0000256" key="13">
    <source>
        <dbReference type="ARBA" id="ARBA00029847"/>
    </source>
</evidence>
<name>A0A182UID4_9DIPT</name>
<comment type="subcellular location">
    <subcellularLocation>
        <location evidence="2">Mitochondrion inner membrane</location>
        <topology evidence="2">Single-pass membrane protein</topology>
        <orientation evidence="2">Matrix side</orientation>
    </subcellularLocation>
</comment>
<keyword evidence="11" id="KW-0496">Mitochondrion</keyword>
<evidence type="ECO:0000256" key="11">
    <source>
        <dbReference type="ARBA" id="ARBA00023128"/>
    </source>
</evidence>
<keyword evidence="17" id="KW-1185">Reference proteome</keyword>
<keyword evidence="10 15" id="KW-1133">Transmembrane helix</keyword>
<evidence type="ECO:0000256" key="5">
    <source>
        <dbReference type="ARBA" id="ARBA00022448"/>
    </source>
</evidence>
<dbReference type="GO" id="GO:0005743">
    <property type="term" value="C:mitochondrial inner membrane"/>
    <property type="evidence" value="ECO:0007669"/>
    <property type="project" value="UniProtKB-SubCell"/>
</dbReference>
<evidence type="ECO:0000256" key="12">
    <source>
        <dbReference type="ARBA" id="ARBA00023136"/>
    </source>
</evidence>
<dbReference type="InterPro" id="IPR017384">
    <property type="entry name" value="NADH_Ub_cplx-1_asu_su-1"/>
</dbReference>
<evidence type="ECO:0000256" key="1">
    <source>
        <dbReference type="ARBA" id="ARBA00003195"/>
    </source>
</evidence>
<feature type="transmembrane region" description="Helical" evidence="15">
    <location>
        <begin position="6"/>
        <end position="26"/>
    </location>
</feature>
<dbReference type="Pfam" id="PF15879">
    <property type="entry name" value="MWFE"/>
    <property type="match status" value="1"/>
</dbReference>
<protein>
    <recommendedName>
        <fullName evidence="4">NADH dehydrogenase [ubiquinone] 1 alpha subcomplex subunit 1</fullName>
    </recommendedName>
    <alternativeName>
        <fullName evidence="14">Complex I-MWFE</fullName>
    </alternativeName>
    <alternativeName>
        <fullName evidence="13">NADH-ubiquinone oxidoreductase MWFE subunit</fullName>
    </alternativeName>
</protein>
<evidence type="ECO:0000256" key="4">
    <source>
        <dbReference type="ARBA" id="ARBA00016392"/>
    </source>
</evidence>
<evidence type="ECO:0000256" key="8">
    <source>
        <dbReference type="ARBA" id="ARBA00022792"/>
    </source>
</evidence>
<evidence type="ECO:0000256" key="6">
    <source>
        <dbReference type="ARBA" id="ARBA00022660"/>
    </source>
</evidence>
<keyword evidence="6" id="KW-0679">Respiratory chain</keyword>
<reference evidence="16" key="2">
    <citation type="submission" date="2020-05" db="UniProtKB">
        <authorList>
            <consortium name="EnsemblMetazoa"/>
        </authorList>
    </citation>
    <scope>IDENTIFICATION</scope>
    <source>
        <strain evidence="16">CM1001059</strain>
    </source>
</reference>
<dbReference type="EnsemblMetazoa" id="AMEC020957-RA">
    <property type="protein sequence ID" value="AMEC020957-PA"/>
    <property type="gene ID" value="AMEC020957"/>
</dbReference>
<evidence type="ECO:0000256" key="15">
    <source>
        <dbReference type="SAM" id="Phobius"/>
    </source>
</evidence>
<evidence type="ECO:0000256" key="14">
    <source>
        <dbReference type="ARBA" id="ARBA00033255"/>
    </source>
</evidence>
<evidence type="ECO:0000256" key="2">
    <source>
        <dbReference type="ARBA" id="ARBA00004298"/>
    </source>
</evidence>
<dbReference type="PANTHER" id="PTHR17098">
    <property type="entry name" value="NADH-UBIQUINONE OXIDOREDUCTASE MWFE SUBUNIT"/>
    <property type="match status" value="1"/>
</dbReference>
<comment type="function">
    <text evidence="1">Accessory subunit of the mitochondrial membrane respiratory chain NADH dehydrogenase (Complex I), that is believed not to be involved in catalysis. Complex I functions in the transfer of electrons from NADH to the respiratory chain. The immediate electron acceptor for the enzyme is believed to be ubiquinone.</text>
</comment>
<keyword evidence="5" id="KW-0813">Transport</keyword>
<keyword evidence="12 15" id="KW-0472">Membrane</keyword>
<dbReference type="Proteomes" id="UP000075902">
    <property type="component" value="Unassembled WGS sequence"/>
</dbReference>
<dbReference type="AlphaFoldDB" id="A0A182UID4"/>
<dbReference type="PANTHER" id="PTHR17098:SF2">
    <property type="entry name" value="NADH DEHYDROGENASE [UBIQUINONE] 1 ALPHA SUBCOMPLEX SUBUNIT 1"/>
    <property type="match status" value="1"/>
</dbReference>
<reference evidence="17" key="1">
    <citation type="submission" date="2014-01" db="EMBL/GenBank/DDBJ databases">
        <title>The Genome Sequence of Anopheles melas CM1001059_A (V2).</title>
        <authorList>
            <consortium name="The Broad Institute Genomics Platform"/>
            <person name="Neafsey D.E."/>
            <person name="Besansky N."/>
            <person name="Howell P."/>
            <person name="Walton C."/>
            <person name="Young S.K."/>
            <person name="Zeng Q."/>
            <person name="Gargeya S."/>
            <person name="Fitzgerald M."/>
            <person name="Haas B."/>
            <person name="Abouelleil A."/>
            <person name="Allen A.W."/>
            <person name="Alvarado L."/>
            <person name="Arachchi H.M."/>
            <person name="Berlin A.M."/>
            <person name="Chapman S.B."/>
            <person name="Gainer-Dewar J."/>
            <person name="Goldberg J."/>
            <person name="Griggs A."/>
            <person name="Gujja S."/>
            <person name="Hansen M."/>
            <person name="Howarth C."/>
            <person name="Imamovic A."/>
            <person name="Ireland A."/>
            <person name="Larimer J."/>
            <person name="McCowan C."/>
            <person name="Murphy C."/>
            <person name="Pearson M."/>
            <person name="Poon T.W."/>
            <person name="Priest M."/>
            <person name="Roberts A."/>
            <person name="Saif S."/>
            <person name="Shea T."/>
            <person name="Sisk P."/>
            <person name="Sykes S."/>
            <person name="Wortman J."/>
            <person name="Nusbaum C."/>
            <person name="Birren B."/>
        </authorList>
    </citation>
    <scope>NUCLEOTIDE SEQUENCE [LARGE SCALE GENOMIC DNA]</scope>
    <source>
        <strain evidence="17">CM1001059</strain>
    </source>
</reference>
<evidence type="ECO:0000313" key="16">
    <source>
        <dbReference type="EnsemblMetazoa" id="AMEC020957-PA"/>
    </source>
</evidence>
<evidence type="ECO:0000256" key="9">
    <source>
        <dbReference type="ARBA" id="ARBA00022982"/>
    </source>
</evidence>
<evidence type="ECO:0000313" key="17">
    <source>
        <dbReference type="Proteomes" id="UP000075902"/>
    </source>
</evidence>
<accession>A0A182UID4</accession>
<dbReference type="VEuPathDB" id="VectorBase:AMEC020957"/>
<proteinExistence type="inferred from homology"/>
<keyword evidence="9" id="KW-0249">Electron transport</keyword>
<keyword evidence="8" id="KW-0999">Mitochondrion inner membrane</keyword>
<keyword evidence="7 15" id="KW-0812">Transmembrane</keyword>
<sequence>MWFEILPSFGIITAVLSVPGFALYGLHKLTLDNAYRRNTDERWDRIMYTRDMRLTGNPYQCNTPGSLGWAQRTPQDTIPPTNQRSFSFGYGHSSGPPESPCSACPAQIMPSVTLNVSSQSMHSSRLTIGTFTSLSVGSYDAPFGVAAGNGNVACD</sequence>